<feature type="non-terminal residue" evidence="3">
    <location>
        <position position="359"/>
    </location>
</feature>
<dbReference type="EMBL" id="CP111018">
    <property type="protein sequence ID" value="WAR10994.1"/>
    <property type="molecule type" value="Genomic_DNA"/>
</dbReference>
<feature type="transmembrane region" description="Helical" evidence="2">
    <location>
        <begin position="50"/>
        <end position="76"/>
    </location>
</feature>
<keyword evidence="2" id="KW-0812">Transmembrane</keyword>
<organism evidence="3 4">
    <name type="scientific">Mya arenaria</name>
    <name type="common">Soft-shell clam</name>
    <dbReference type="NCBI Taxonomy" id="6604"/>
    <lineage>
        <taxon>Eukaryota</taxon>
        <taxon>Metazoa</taxon>
        <taxon>Spiralia</taxon>
        <taxon>Lophotrochozoa</taxon>
        <taxon>Mollusca</taxon>
        <taxon>Bivalvia</taxon>
        <taxon>Autobranchia</taxon>
        <taxon>Heteroconchia</taxon>
        <taxon>Euheterodonta</taxon>
        <taxon>Imparidentia</taxon>
        <taxon>Neoheterodontei</taxon>
        <taxon>Myida</taxon>
        <taxon>Myoidea</taxon>
        <taxon>Myidae</taxon>
        <taxon>Mya</taxon>
    </lineage>
</organism>
<feature type="region of interest" description="Disordered" evidence="1">
    <location>
        <begin position="312"/>
        <end position="359"/>
    </location>
</feature>
<dbReference type="Proteomes" id="UP001164746">
    <property type="component" value="Chromosome 7"/>
</dbReference>
<gene>
    <name evidence="3" type="ORF">MAR_036070</name>
</gene>
<proteinExistence type="predicted"/>
<evidence type="ECO:0000256" key="1">
    <source>
        <dbReference type="SAM" id="MobiDB-lite"/>
    </source>
</evidence>
<sequence>STQIKGQFPKIGEKRLAPPYLFCDEEVVLVIYLAVFYGSHTLALDQFANLLLFLLVLVAGNLLALVAHVEDVLYLWEPSAERKEVICKCECAVYKAELASRAILCGFKFATGSQSTVPTRISFSADVGDPVRERTLPDRTNEGGFCSHAGLERLEGSTGRKLYEHLLVKLKVKVESCQADKIKTSEYTNESFRILKGYPHIGKILGEDVDISGLFLYNPFTFRSQNQIKLSYPIKGSLGNKASLVSWCSLQTDPEDNNKTYWRVDKLNLWAQVEEEGKHVQWTFFQHPECPEDPEISIERANLEQFKKKNRRIRKKEKEIEGGGGQSCVGMDSDRGGSENRDRKVELTGSKSAEGLIQT</sequence>
<keyword evidence="2" id="KW-0472">Membrane</keyword>
<protein>
    <submittedName>
        <fullName evidence="3">Uncharacterized protein</fullName>
    </submittedName>
</protein>
<accession>A0ABY7EPF6</accession>
<feature type="compositionally biased region" description="Basic and acidic residues" evidence="1">
    <location>
        <begin position="332"/>
        <end position="346"/>
    </location>
</feature>
<evidence type="ECO:0000313" key="3">
    <source>
        <dbReference type="EMBL" id="WAR10994.1"/>
    </source>
</evidence>
<keyword evidence="4" id="KW-1185">Reference proteome</keyword>
<evidence type="ECO:0000313" key="4">
    <source>
        <dbReference type="Proteomes" id="UP001164746"/>
    </source>
</evidence>
<name>A0ABY7EPF6_MYAAR</name>
<keyword evidence="2" id="KW-1133">Transmembrane helix</keyword>
<evidence type="ECO:0000256" key="2">
    <source>
        <dbReference type="SAM" id="Phobius"/>
    </source>
</evidence>
<reference evidence="3" key="1">
    <citation type="submission" date="2022-11" db="EMBL/GenBank/DDBJ databases">
        <title>Centuries of genome instability and evolution in soft-shell clam transmissible cancer (bioRxiv).</title>
        <authorList>
            <person name="Hart S.F.M."/>
            <person name="Yonemitsu M.A."/>
            <person name="Giersch R.M."/>
            <person name="Beal B.F."/>
            <person name="Arriagada G."/>
            <person name="Davis B.W."/>
            <person name="Ostrander E.A."/>
            <person name="Goff S.P."/>
            <person name="Metzger M.J."/>
        </authorList>
    </citation>
    <scope>NUCLEOTIDE SEQUENCE</scope>
    <source>
        <strain evidence="3">MELC-2E11</strain>
        <tissue evidence="3">Siphon/mantle</tissue>
    </source>
</reference>